<dbReference type="AlphaFoldDB" id="A0AAF0ZJM4"/>
<evidence type="ECO:0000256" key="1">
    <source>
        <dbReference type="SAM" id="MobiDB-lite"/>
    </source>
</evidence>
<gene>
    <name evidence="2" type="ORF">MTR67_035221</name>
</gene>
<protein>
    <submittedName>
        <fullName evidence="2">Uncharacterized protein</fullName>
    </submittedName>
</protein>
<dbReference type="InterPro" id="IPR044588">
    <property type="entry name" value="EREX-like"/>
</dbReference>
<dbReference type="PANTHER" id="PTHR46856:SF1">
    <property type="entry name" value="PX DOMAIN-CONTAINING PROTEIN EREL1-RELATED"/>
    <property type="match status" value="1"/>
</dbReference>
<accession>A0AAF0ZJM4</accession>
<dbReference type="EMBL" id="CP133619">
    <property type="protein sequence ID" value="WMV41836.1"/>
    <property type="molecule type" value="Genomic_DNA"/>
</dbReference>
<feature type="region of interest" description="Disordered" evidence="1">
    <location>
        <begin position="104"/>
        <end position="124"/>
    </location>
</feature>
<proteinExistence type="predicted"/>
<evidence type="ECO:0000313" key="3">
    <source>
        <dbReference type="Proteomes" id="UP001234989"/>
    </source>
</evidence>
<reference evidence="2" key="1">
    <citation type="submission" date="2023-08" db="EMBL/GenBank/DDBJ databases">
        <title>A de novo genome assembly of Solanum verrucosum Schlechtendal, a Mexican diploid species geographically isolated from the other diploid A-genome species in potato relatives.</title>
        <authorList>
            <person name="Hosaka K."/>
        </authorList>
    </citation>
    <scope>NUCLEOTIDE SEQUENCE</scope>
    <source>
        <tissue evidence="2">Young leaves</tissue>
    </source>
</reference>
<dbReference type="PANTHER" id="PTHR46856">
    <property type="entry name" value="PX DOMAIN-CONTAINING PROTEIN EREL1-RELATED"/>
    <property type="match status" value="1"/>
</dbReference>
<feature type="region of interest" description="Disordered" evidence="1">
    <location>
        <begin position="48"/>
        <end position="68"/>
    </location>
</feature>
<dbReference type="GO" id="GO:0015031">
    <property type="term" value="P:protein transport"/>
    <property type="evidence" value="ECO:0007669"/>
    <property type="project" value="InterPro"/>
</dbReference>
<feature type="compositionally biased region" description="Low complexity" evidence="1">
    <location>
        <begin position="107"/>
        <end position="118"/>
    </location>
</feature>
<keyword evidence="3" id="KW-1185">Reference proteome</keyword>
<organism evidence="2 3">
    <name type="scientific">Solanum verrucosum</name>
    <dbReference type="NCBI Taxonomy" id="315347"/>
    <lineage>
        <taxon>Eukaryota</taxon>
        <taxon>Viridiplantae</taxon>
        <taxon>Streptophyta</taxon>
        <taxon>Embryophyta</taxon>
        <taxon>Tracheophyta</taxon>
        <taxon>Spermatophyta</taxon>
        <taxon>Magnoliopsida</taxon>
        <taxon>eudicotyledons</taxon>
        <taxon>Gunneridae</taxon>
        <taxon>Pentapetalae</taxon>
        <taxon>asterids</taxon>
        <taxon>lamiids</taxon>
        <taxon>Solanales</taxon>
        <taxon>Solanaceae</taxon>
        <taxon>Solanoideae</taxon>
        <taxon>Solaneae</taxon>
        <taxon>Solanum</taxon>
    </lineage>
</organism>
<sequence>MQVKLDLSLHDLNCVQALGLRTLVGHLSCSTCYTQEIWLNMGVEEVNADEGTDSSSPTAEEMNEVDSDSWTVDKKLRNMLTNILVDNGKLRKQVNSVIRYALKKKMSSPGESESPSSEMYKTSI</sequence>
<name>A0AAF0ZJM4_SOLVR</name>
<dbReference type="Proteomes" id="UP001234989">
    <property type="component" value="Chromosome 8"/>
</dbReference>
<evidence type="ECO:0000313" key="2">
    <source>
        <dbReference type="EMBL" id="WMV41836.1"/>
    </source>
</evidence>